<organism evidence="1 2">
    <name type="scientific">Phytophthora cactorum</name>
    <dbReference type="NCBI Taxonomy" id="29920"/>
    <lineage>
        <taxon>Eukaryota</taxon>
        <taxon>Sar</taxon>
        <taxon>Stramenopiles</taxon>
        <taxon>Oomycota</taxon>
        <taxon>Peronosporomycetes</taxon>
        <taxon>Peronosporales</taxon>
        <taxon>Peronosporaceae</taxon>
        <taxon>Phytophthora</taxon>
    </lineage>
</organism>
<accession>A0A8T1DNC8</accession>
<reference evidence="1" key="1">
    <citation type="submission" date="2018-10" db="EMBL/GenBank/DDBJ databases">
        <title>Effector identification in a new, highly contiguous assembly of the strawberry crown rot pathogen Phytophthora cactorum.</title>
        <authorList>
            <person name="Armitage A.D."/>
            <person name="Nellist C.F."/>
            <person name="Bates H."/>
            <person name="Vickerstaff R.J."/>
            <person name="Harrison R.J."/>
        </authorList>
    </citation>
    <scope>NUCLEOTIDE SEQUENCE</scope>
    <source>
        <strain evidence="1">4040</strain>
    </source>
</reference>
<dbReference type="EMBL" id="RCMK01000224">
    <property type="protein sequence ID" value="KAG2942815.1"/>
    <property type="molecule type" value="Genomic_DNA"/>
</dbReference>
<proteinExistence type="predicted"/>
<sequence>MVFHPVLLQDCPPLATLFLFAALGAAVLCKGRGWGTAAESTTCNSGVYGCALNRHCGDKHAVMTAAAADYRFTIVTWRRFRRSRLCSASRSVLARAGRRRSWEVLDARVQRSLSGDATAPV</sequence>
<comment type="caution">
    <text evidence="1">The sequence shown here is derived from an EMBL/GenBank/DDBJ whole genome shotgun (WGS) entry which is preliminary data.</text>
</comment>
<evidence type="ECO:0000313" key="2">
    <source>
        <dbReference type="Proteomes" id="UP000736787"/>
    </source>
</evidence>
<evidence type="ECO:0000313" key="1">
    <source>
        <dbReference type="EMBL" id="KAG2942815.1"/>
    </source>
</evidence>
<dbReference type="AlphaFoldDB" id="A0A8T1DNC8"/>
<gene>
    <name evidence="1" type="ORF">PC117_g9652</name>
</gene>
<protein>
    <submittedName>
        <fullName evidence="1">Uncharacterized protein</fullName>
    </submittedName>
</protein>
<name>A0A8T1DNC8_9STRA</name>
<dbReference type="Proteomes" id="UP000736787">
    <property type="component" value="Unassembled WGS sequence"/>
</dbReference>